<evidence type="ECO:0000256" key="1">
    <source>
        <dbReference type="SAM" id="MobiDB-lite"/>
    </source>
</evidence>
<name>A0A1E3JG54_9TREE</name>
<dbReference type="OrthoDB" id="10576110at2759"/>
<organism evidence="2 3">
    <name type="scientific">Cryptococcus amylolentus CBS 6273</name>
    <dbReference type="NCBI Taxonomy" id="1296118"/>
    <lineage>
        <taxon>Eukaryota</taxon>
        <taxon>Fungi</taxon>
        <taxon>Dikarya</taxon>
        <taxon>Basidiomycota</taxon>
        <taxon>Agaricomycotina</taxon>
        <taxon>Tremellomycetes</taxon>
        <taxon>Tremellales</taxon>
        <taxon>Cryptococcaceae</taxon>
        <taxon>Cryptococcus</taxon>
    </lineage>
</organism>
<proteinExistence type="predicted"/>
<reference evidence="2 3" key="1">
    <citation type="submission" date="2016-06" db="EMBL/GenBank/DDBJ databases">
        <title>Evolution of pathogenesis and genome organization in the Tremellales.</title>
        <authorList>
            <person name="Cuomo C."/>
            <person name="Litvintseva A."/>
            <person name="Heitman J."/>
            <person name="Chen Y."/>
            <person name="Sun S."/>
            <person name="Springer D."/>
            <person name="Dromer F."/>
            <person name="Young S."/>
            <person name="Zeng Q."/>
            <person name="Chapman S."/>
            <person name="Gujja S."/>
            <person name="Saif S."/>
            <person name="Birren B."/>
        </authorList>
    </citation>
    <scope>NUCLEOTIDE SEQUENCE [LARGE SCALE GENOMIC DNA]</scope>
    <source>
        <strain evidence="2 3">CBS 6273</strain>
    </source>
</reference>
<feature type="compositionally biased region" description="Basic residues" evidence="1">
    <location>
        <begin position="93"/>
        <end position="109"/>
    </location>
</feature>
<accession>A0A1E3JG54</accession>
<feature type="region of interest" description="Disordered" evidence="1">
    <location>
        <begin position="77"/>
        <end position="122"/>
    </location>
</feature>
<sequence length="332" mass="36653">MHSGGATDLQTAANLFPVRQARPQLPFRWAFRFPTHARWEKTPLPRKGQELDLVGKVVDRREDGVFVLEPFNVVFTTRSAPNRTPPSSADKRAAKRQNKHGTGHRRRPWPRAVVRGPSVDPLSADQEAHYEAGFHSLQYLPDDVVLSVAFNIEGYLMDRGGKRAGLEWTPSTIIVHGRVSDGDSVPMRSQSSTDSSPAKRPSSSPAKRPRQAALSSDVLLGKTPVKKAKGSVAAPKKGSPIRASKLSGPEAMQQHGQDLRAGLDSLEVRLNDAERASRSELSYLSPLFSANGRNDIYEMLCSQLYVSECRIRLIQSGFLASSHDQRVYPTLE</sequence>
<dbReference type="EMBL" id="MEKH01000012">
    <property type="protein sequence ID" value="ODN99106.1"/>
    <property type="molecule type" value="Genomic_DNA"/>
</dbReference>
<comment type="caution">
    <text evidence="2">The sequence shown here is derived from an EMBL/GenBank/DDBJ whole genome shotgun (WGS) entry which is preliminary data.</text>
</comment>
<evidence type="ECO:0000313" key="2">
    <source>
        <dbReference type="EMBL" id="ODN99106.1"/>
    </source>
</evidence>
<feature type="compositionally biased region" description="Polar residues" evidence="1">
    <location>
        <begin position="77"/>
        <end position="87"/>
    </location>
</feature>
<feature type="region of interest" description="Disordered" evidence="1">
    <location>
        <begin position="177"/>
        <end position="254"/>
    </location>
</feature>
<feature type="compositionally biased region" description="Low complexity" evidence="1">
    <location>
        <begin position="191"/>
        <end position="206"/>
    </location>
</feature>
<dbReference type="Proteomes" id="UP000095149">
    <property type="component" value="Unassembled WGS sequence"/>
</dbReference>
<protein>
    <submittedName>
        <fullName evidence="2">Uncharacterized protein</fullName>
    </submittedName>
</protein>
<dbReference type="AlphaFoldDB" id="A0A1E3JG54"/>
<gene>
    <name evidence="2" type="ORF">I350_07261</name>
</gene>
<evidence type="ECO:0000313" key="3">
    <source>
        <dbReference type="Proteomes" id="UP000095149"/>
    </source>
</evidence>